<name>A0ABT1LFR2_9HYPH</name>
<comment type="caution">
    <text evidence="2">The sequence shown here is derived from an EMBL/GenBank/DDBJ whole genome shotgun (WGS) entry which is preliminary data.</text>
</comment>
<evidence type="ECO:0000313" key="3">
    <source>
        <dbReference type="Proteomes" id="UP001205890"/>
    </source>
</evidence>
<dbReference type="InterPro" id="IPR050228">
    <property type="entry name" value="Carboxylesterase_BioH"/>
</dbReference>
<dbReference type="Proteomes" id="UP001205890">
    <property type="component" value="Unassembled WGS sequence"/>
</dbReference>
<accession>A0ABT1LFR2</accession>
<dbReference type="SUPFAM" id="SSF53474">
    <property type="entry name" value="alpha/beta-Hydrolases"/>
    <property type="match status" value="1"/>
</dbReference>
<dbReference type="RefSeq" id="WP_254744943.1">
    <property type="nucleotide sequence ID" value="NZ_JANCLU010000020.1"/>
</dbReference>
<dbReference type="GO" id="GO:0016787">
    <property type="term" value="F:hydrolase activity"/>
    <property type="evidence" value="ECO:0007669"/>
    <property type="project" value="UniProtKB-KW"/>
</dbReference>
<dbReference type="InterPro" id="IPR029058">
    <property type="entry name" value="AB_hydrolase_fold"/>
</dbReference>
<gene>
    <name evidence="2" type="ORF">NK718_17560</name>
</gene>
<keyword evidence="3" id="KW-1185">Reference proteome</keyword>
<dbReference type="PANTHER" id="PTHR43194:SF2">
    <property type="entry name" value="PEROXISOMAL MEMBRANE PROTEIN LPX1"/>
    <property type="match status" value="1"/>
</dbReference>
<evidence type="ECO:0000313" key="2">
    <source>
        <dbReference type="EMBL" id="MCP8940337.1"/>
    </source>
</evidence>
<keyword evidence="2" id="KW-0378">Hydrolase</keyword>
<proteinExistence type="predicted"/>
<dbReference type="Pfam" id="PF12146">
    <property type="entry name" value="Hydrolase_4"/>
    <property type="match status" value="1"/>
</dbReference>
<sequence>MIGRRMTFRGVEGNALAATVWGEGGRPVLLLHGGGQTRQAFAGAARRIAEAGYVAVTVDQRGHGESEWVASGRYGFEEFGRDAAALAEQAARQWGETPVAVGASLGGIASLLALGHEPGVFAGLVLVDVTPRIDPEGVGRILGFMKSHVREGFATVEEAADAVAAYLPHRPRPKSLEGLKKNLRLGEDGRWRWHWDPRFMEDHAGPERGAALQEELIRATRSLAVPSLLVRGGASELVREEHAREYLALARDAEMADIAGARHMVAGDRNDVFTQAILDFLTRRFPTRKVA</sequence>
<dbReference type="Gene3D" id="3.40.50.1820">
    <property type="entry name" value="alpha/beta hydrolase"/>
    <property type="match status" value="1"/>
</dbReference>
<organism evidence="2 3">
    <name type="scientific">Alsobacter ponti</name>
    <dbReference type="NCBI Taxonomy" id="2962936"/>
    <lineage>
        <taxon>Bacteria</taxon>
        <taxon>Pseudomonadati</taxon>
        <taxon>Pseudomonadota</taxon>
        <taxon>Alphaproteobacteria</taxon>
        <taxon>Hyphomicrobiales</taxon>
        <taxon>Alsobacteraceae</taxon>
        <taxon>Alsobacter</taxon>
    </lineage>
</organism>
<dbReference type="InterPro" id="IPR022742">
    <property type="entry name" value="Hydrolase_4"/>
</dbReference>
<feature type="domain" description="Serine aminopeptidase S33" evidence="1">
    <location>
        <begin position="28"/>
        <end position="269"/>
    </location>
</feature>
<protein>
    <submittedName>
        <fullName evidence="2">Alpha/beta hydrolase</fullName>
    </submittedName>
</protein>
<dbReference type="EMBL" id="JANCLU010000020">
    <property type="protein sequence ID" value="MCP8940337.1"/>
    <property type="molecule type" value="Genomic_DNA"/>
</dbReference>
<reference evidence="2 3" key="1">
    <citation type="submission" date="2022-07" db="EMBL/GenBank/DDBJ databases">
        <authorList>
            <person name="Li W.-J."/>
            <person name="Deng Q.-Q."/>
        </authorList>
    </citation>
    <scope>NUCLEOTIDE SEQUENCE [LARGE SCALE GENOMIC DNA]</scope>
    <source>
        <strain evidence="2 3">SYSU M60028</strain>
    </source>
</reference>
<dbReference type="PANTHER" id="PTHR43194">
    <property type="entry name" value="HYDROLASE ALPHA/BETA FOLD FAMILY"/>
    <property type="match status" value="1"/>
</dbReference>
<evidence type="ECO:0000259" key="1">
    <source>
        <dbReference type="Pfam" id="PF12146"/>
    </source>
</evidence>